<dbReference type="RefSeq" id="WP_207977696.1">
    <property type="nucleotide sequence ID" value="NZ_JAGDEL010000006.1"/>
</dbReference>
<keyword evidence="4" id="KW-0946">Virion</keyword>
<evidence type="ECO:0000256" key="2">
    <source>
        <dbReference type="ARBA" id="ARBA00024325"/>
    </source>
</evidence>
<sequence length="196" mass="22172">MQSQMNQVNIGAHEIMDCHEVLCSTINGINLFQLYQPYCQDQALKNILQNQLSFMTNEYNSLVNALQHKVNINRLPNVKTNMNFSPSYGIGSNPVPEAPNASINQMNDRDISSGMLGCHKAGAVQKMYAALECTDSQIREMMIQSAKNCADQAYEIWSYMNNKGYYQVPTFDQITTQSMINSYQPSSLYNNQQQSI</sequence>
<name>A0ABS3N1J7_9BACI</name>
<reference evidence="4 5" key="1">
    <citation type="submission" date="2021-03" db="EMBL/GenBank/DDBJ databases">
        <title>Whole genome sequence of Metabacillus bambusae BG109.</title>
        <authorList>
            <person name="Jeong J.W."/>
        </authorList>
    </citation>
    <scope>NUCLEOTIDE SEQUENCE [LARGE SCALE GENOMIC DNA]</scope>
    <source>
        <strain evidence="4 5">BG109</strain>
    </source>
</reference>
<dbReference type="InterPro" id="IPR012851">
    <property type="entry name" value="Spore_coat_CotF-like"/>
</dbReference>
<dbReference type="InterPro" id="IPR012347">
    <property type="entry name" value="Ferritin-like"/>
</dbReference>
<dbReference type="Gene3D" id="1.20.1260.10">
    <property type="match status" value="1"/>
</dbReference>
<evidence type="ECO:0000256" key="1">
    <source>
        <dbReference type="ARBA" id="ARBA00022969"/>
    </source>
</evidence>
<proteinExistence type="inferred from homology"/>
<dbReference type="EMBL" id="JAGDEL010000006">
    <property type="protein sequence ID" value="MBO1512059.1"/>
    <property type="molecule type" value="Genomic_DNA"/>
</dbReference>
<keyword evidence="1" id="KW-0749">Sporulation</keyword>
<dbReference type="Proteomes" id="UP000663981">
    <property type="component" value="Unassembled WGS sequence"/>
</dbReference>
<evidence type="ECO:0000313" key="4">
    <source>
        <dbReference type="EMBL" id="MBO1512059.1"/>
    </source>
</evidence>
<comment type="subcellular location">
    <subcellularLocation>
        <location evidence="2">Spore coat</location>
    </subcellularLocation>
</comment>
<dbReference type="PANTHER" id="PTHR39183:SF1">
    <property type="entry name" value="SPORE COAT PROTEIN F-LIKE PROTEIN YHCQ"/>
    <property type="match status" value="1"/>
</dbReference>
<comment type="caution">
    <text evidence="4">The sequence shown here is derived from an EMBL/GenBank/DDBJ whole genome shotgun (WGS) entry which is preliminary data.</text>
</comment>
<comment type="similarity">
    <text evidence="3">Belongs to the CotF family.</text>
</comment>
<dbReference type="PANTHER" id="PTHR39183">
    <property type="entry name" value="SPORE COAT PROTEIN F-LIKE PROTEIN YHCQ"/>
    <property type="match status" value="1"/>
</dbReference>
<evidence type="ECO:0000313" key="5">
    <source>
        <dbReference type="Proteomes" id="UP000663981"/>
    </source>
</evidence>
<accession>A0ABS3N1J7</accession>
<dbReference type="Pfam" id="PF07875">
    <property type="entry name" value="Coat_F"/>
    <property type="match status" value="1"/>
</dbReference>
<protein>
    <submittedName>
        <fullName evidence="4">Spore coat protein</fullName>
    </submittedName>
</protein>
<gene>
    <name evidence="4" type="ORF">I7822_10305</name>
</gene>
<keyword evidence="4" id="KW-0167">Capsid protein</keyword>
<organism evidence="4 5">
    <name type="scientific">Metabacillus bambusae</name>
    <dbReference type="NCBI Taxonomy" id="2795218"/>
    <lineage>
        <taxon>Bacteria</taxon>
        <taxon>Bacillati</taxon>
        <taxon>Bacillota</taxon>
        <taxon>Bacilli</taxon>
        <taxon>Bacillales</taxon>
        <taxon>Bacillaceae</taxon>
        <taxon>Metabacillus</taxon>
    </lineage>
</organism>
<keyword evidence="5" id="KW-1185">Reference proteome</keyword>
<evidence type="ECO:0000256" key="3">
    <source>
        <dbReference type="ARBA" id="ARBA00024344"/>
    </source>
</evidence>